<dbReference type="Gene3D" id="3.40.50.1980">
    <property type="entry name" value="Nitrogenase molybdenum iron protein domain"/>
    <property type="match status" value="2"/>
</dbReference>
<accession>A0A2K2FTE8</accession>
<gene>
    <name evidence="3" type="ORF">A8V01_11120</name>
</gene>
<dbReference type="Pfam" id="PF01497">
    <property type="entry name" value="Peripla_BP_2"/>
    <property type="match status" value="1"/>
</dbReference>
<name>A0A2K2FTE8_9SPHN</name>
<keyword evidence="1" id="KW-0732">Signal</keyword>
<evidence type="ECO:0000259" key="2">
    <source>
        <dbReference type="PROSITE" id="PS50983"/>
    </source>
</evidence>
<protein>
    <submittedName>
        <fullName evidence="3">Iron ABC transporter substrate-binding protein</fullName>
    </submittedName>
</protein>
<dbReference type="InterPro" id="IPR002491">
    <property type="entry name" value="ABC_transptr_periplasmic_BD"/>
</dbReference>
<dbReference type="InterPro" id="IPR050902">
    <property type="entry name" value="ABC_Transporter_SBP"/>
</dbReference>
<organism evidence="3 4">
    <name type="scientific">Novosphingobium guangzhouense</name>
    <dbReference type="NCBI Taxonomy" id="1850347"/>
    <lineage>
        <taxon>Bacteria</taxon>
        <taxon>Pseudomonadati</taxon>
        <taxon>Pseudomonadota</taxon>
        <taxon>Alphaproteobacteria</taxon>
        <taxon>Sphingomonadales</taxon>
        <taxon>Sphingomonadaceae</taxon>
        <taxon>Novosphingobium</taxon>
    </lineage>
</organism>
<dbReference type="NCBIfam" id="NF038402">
    <property type="entry name" value="TroA_like"/>
    <property type="match status" value="1"/>
</dbReference>
<dbReference type="PANTHER" id="PTHR30535:SF4">
    <property type="entry name" value="HEMIN-BINDING PERIPLASMIC PROTEIN HMUT"/>
    <property type="match status" value="1"/>
</dbReference>
<feature type="domain" description="Fe/B12 periplasmic-binding" evidence="2">
    <location>
        <begin position="51"/>
        <end position="305"/>
    </location>
</feature>
<reference evidence="3 4" key="1">
    <citation type="submission" date="2016-05" db="EMBL/GenBank/DDBJ databases">
        <title>Complete genome sequence of Novosphingobium guangzhouense SA925(T).</title>
        <authorList>
            <person name="Sha S."/>
        </authorList>
    </citation>
    <scope>NUCLEOTIDE SEQUENCE [LARGE SCALE GENOMIC DNA]</scope>
    <source>
        <strain evidence="3 4">SA925</strain>
    </source>
</reference>
<evidence type="ECO:0000256" key="1">
    <source>
        <dbReference type="ARBA" id="ARBA00022729"/>
    </source>
</evidence>
<evidence type="ECO:0000313" key="3">
    <source>
        <dbReference type="EMBL" id="PNU02038.1"/>
    </source>
</evidence>
<comment type="caution">
    <text evidence="3">The sequence shown here is derived from an EMBL/GenBank/DDBJ whole genome shotgun (WGS) entry which is preliminary data.</text>
</comment>
<dbReference type="AlphaFoldDB" id="A0A2K2FTE8"/>
<dbReference type="InterPro" id="IPR054828">
    <property type="entry name" value="Vit_B12_bind_prot"/>
</dbReference>
<dbReference type="EMBL" id="LYMM01000095">
    <property type="protein sequence ID" value="PNU02038.1"/>
    <property type="molecule type" value="Genomic_DNA"/>
</dbReference>
<dbReference type="SUPFAM" id="SSF53807">
    <property type="entry name" value="Helical backbone' metal receptor"/>
    <property type="match status" value="1"/>
</dbReference>
<dbReference type="PANTHER" id="PTHR30535">
    <property type="entry name" value="VITAMIN B12-BINDING PROTEIN"/>
    <property type="match status" value="1"/>
</dbReference>
<dbReference type="OrthoDB" id="1632039at2"/>
<proteinExistence type="predicted"/>
<sequence length="305" mass="32112">MGPTGPVPGRRSVGSLLRVTAPVAVTFALLVALSGCRPWSEPPVEGALRPRIVSLNPCTDAVLAEVTSPGQLLAISHYSHDPSASSMDPARAAQFAEVTEAVEDVAALEPDVVVASSFLPPATAQALRDMGMTLVQEPQPANLAEALAQVRRLAKLAGNRSDGEELVQRMEDAVPRATPPRGRAPVQALLWESGGIVAGDNTLIVDLMSRAGFANAAAARGLSQADYLPLERVVADPPRIVFTVGSPTAEEDRMLHHPALAQVTGMTRAPLDRSLVWCGGPTIPKAMDRFAQVRRGLVAEAGQRP</sequence>
<evidence type="ECO:0000313" key="4">
    <source>
        <dbReference type="Proteomes" id="UP000236327"/>
    </source>
</evidence>
<dbReference type="PROSITE" id="PS50983">
    <property type="entry name" value="FE_B12_PBP"/>
    <property type="match status" value="1"/>
</dbReference>
<dbReference type="Proteomes" id="UP000236327">
    <property type="component" value="Unassembled WGS sequence"/>
</dbReference>
<keyword evidence="4" id="KW-1185">Reference proteome</keyword>